<accession>A0A227KSS3</accession>
<reference evidence="3" key="1">
    <citation type="submission" date="2017-05" db="EMBL/GenBank/DDBJ databases">
        <title>Improved OligoMM genomes.</title>
        <authorList>
            <person name="Garzetti D."/>
        </authorList>
    </citation>
    <scope>NUCLEOTIDE SEQUENCE [LARGE SCALE GENOMIC DNA]</scope>
    <source>
        <strain evidence="3">YL45</strain>
    </source>
</reference>
<gene>
    <name evidence="2" type="ORF">ADH67_00925</name>
</gene>
<keyword evidence="1" id="KW-1133">Transmembrane helix</keyword>
<dbReference type="Proteomes" id="UP000214610">
    <property type="component" value="Unassembled WGS sequence"/>
</dbReference>
<sequence length="95" mass="10769">MFSYACLLIFLIGSGFLIGYSDSSWLWGIIPTLIGGFWGSFNSRFAKLLLNPQTTPTQREKLLETTRILTIMWTLLSIIFVAMGYSFIYFLGPSL</sequence>
<dbReference type="AlphaFoldDB" id="A0A227KSS3"/>
<keyword evidence="1" id="KW-0472">Membrane</keyword>
<feature type="transmembrane region" description="Helical" evidence="1">
    <location>
        <begin position="68"/>
        <end position="91"/>
    </location>
</feature>
<proteinExistence type="predicted"/>
<evidence type="ECO:0000313" key="3">
    <source>
        <dbReference type="Proteomes" id="UP000214610"/>
    </source>
</evidence>
<protein>
    <recommendedName>
        <fullName evidence="4">Lysine transporter</fullName>
    </recommendedName>
</protein>
<dbReference type="GeneID" id="78363085"/>
<feature type="transmembrane region" description="Helical" evidence="1">
    <location>
        <begin position="25"/>
        <end position="41"/>
    </location>
</feature>
<keyword evidence="3" id="KW-1185">Reference proteome</keyword>
<keyword evidence="1" id="KW-0812">Transmembrane</keyword>
<comment type="caution">
    <text evidence="2">The sequence shown here is derived from an EMBL/GenBank/DDBJ whole genome shotgun (WGS) entry which is preliminary data.</text>
</comment>
<evidence type="ECO:0000256" key="1">
    <source>
        <dbReference type="SAM" id="Phobius"/>
    </source>
</evidence>
<name>A0A227KSS3_9BURK</name>
<organism evidence="2 3">
    <name type="scientific">Turicimonas muris</name>
    <dbReference type="NCBI Taxonomy" id="1796652"/>
    <lineage>
        <taxon>Bacteria</taxon>
        <taxon>Pseudomonadati</taxon>
        <taxon>Pseudomonadota</taxon>
        <taxon>Betaproteobacteria</taxon>
        <taxon>Burkholderiales</taxon>
        <taxon>Sutterellaceae</taxon>
        <taxon>Turicimonas</taxon>
    </lineage>
</organism>
<dbReference type="EMBL" id="NHMP01000001">
    <property type="protein sequence ID" value="OXE50897.1"/>
    <property type="molecule type" value="Genomic_DNA"/>
</dbReference>
<evidence type="ECO:0008006" key="4">
    <source>
        <dbReference type="Google" id="ProtNLM"/>
    </source>
</evidence>
<evidence type="ECO:0000313" key="2">
    <source>
        <dbReference type="EMBL" id="OXE50897.1"/>
    </source>
</evidence>
<dbReference type="RefSeq" id="WP_066590800.1">
    <property type="nucleotide sequence ID" value="NZ_CAJTBZ010000038.1"/>
</dbReference>